<dbReference type="CDD" id="cd07010">
    <property type="entry name" value="cupin_PMI_type_I_N_bac"/>
    <property type="match status" value="1"/>
</dbReference>
<sequence length="361" mass="40464">MNICLPAFLEILPNRVRRNYCGGALLEQWTGEGSEGDSQRPEDWIASTVNAVNPGLPAVNNEGLTYVRLPNREIVRLSDLLATAPHHYLGAEHVNTYGLELGFLAKLLDSAMRLHVQAHPTSAFAQEKLNSRYGKFETYVVLAIRKGMNPYLRLGFQHAPSRDDWRRIIEEQDIPSMDACFDPIPLKVGEVWRVPGGLPHAIGEGALVLEVMEPSDWVVRCEFEREGIVVPPEGRFMRRELDFCLDVFDYTERTVEEIKQLCRLSPKLLLKTDALIVEQLIGPQHTDCFNVRRLIASKATLPAYERMALYLVSKGEGILEAGDGQLTLRPGSRFFLPVGGSPVRLQATSDCPIEFLVCLPT</sequence>
<comment type="caution">
    <text evidence="4">The sequence shown here is derived from an EMBL/GenBank/DDBJ whole genome shotgun (WGS) entry which is preliminary data.</text>
</comment>
<dbReference type="InterPro" id="IPR011051">
    <property type="entry name" value="RmlC_Cupin_sf"/>
</dbReference>
<evidence type="ECO:0000256" key="2">
    <source>
        <dbReference type="ARBA" id="ARBA00030762"/>
    </source>
</evidence>
<name>A0A7X1AUV3_9BACT</name>
<protein>
    <recommendedName>
        <fullName evidence="1">Phosphohexomutase</fullName>
    </recommendedName>
    <alternativeName>
        <fullName evidence="2">Phosphomannose isomerase</fullName>
    </alternativeName>
</protein>
<dbReference type="AlphaFoldDB" id="A0A7X1AUV3"/>
<evidence type="ECO:0000256" key="1">
    <source>
        <dbReference type="ARBA" id="ARBA00029741"/>
    </source>
</evidence>
<gene>
    <name evidence="4" type="ORF">H5P30_00440</name>
</gene>
<organism evidence="4 5">
    <name type="scientific">Puniceicoccus vermicola</name>
    <dbReference type="NCBI Taxonomy" id="388746"/>
    <lineage>
        <taxon>Bacteria</taxon>
        <taxon>Pseudomonadati</taxon>
        <taxon>Verrucomicrobiota</taxon>
        <taxon>Opitutia</taxon>
        <taxon>Puniceicoccales</taxon>
        <taxon>Puniceicoccaceae</taxon>
        <taxon>Puniceicoccus</taxon>
    </lineage>
</organism>
<evidence type="ECO:0000313" key="4">
    <source>
        <dbReference type="EMBL" id="MBC2600242.1"/>
    </source>
</evidence>
<dbReference type="InterPro" id="IPR049071">
    <property type="entry name" value="MPI_cupin_dom"/>
</dbReference>
<dbReference type="Pfam" id="PF21621">
    <property type="entry name" value="MPI_cupin_dom"/>
    <property type="match status" value="1"/>
</dbReference>
<feature type="domain" description="Mannose-6-phosphate isomerase cupin" evidence="3">
    <location>
        <begin position="295"/>
        <end position="347"/>
    </location>
</feature>
<dbReference type="GO" id="GO:0016853">
    <property type="term" value="F:isomerase activity"/>
    <property type="evidence" value="ECO:0007669"/>
    <property type="project" value="UniProtKB-KW"/>
</dbReference>
<accession>A0A7X1AUV3</accession>
<dbReference type="Gene3D" id="2.60.120.10">
    <property type="entry name" value="Jelly Rolls"/>
    <property type="match status" value="1"/>
</dbReference>
<keyword evidence="4" id="KW-0413">Isomerase</keyword>
<keyword evidence="5" id="KW-1185">Reference proteome</keyword>
<dbReference type="InterPro" id="IPR014710">
    <property type="entry name" value="RmlC-like_jellyroll"/>
</dbReference>
<reference evidence="4 5" key="1">
    <citation type="submission" date="2020-07" db="EMBL/GenBank/DDBJ databases">
        <authorList>
            <person name="Feng X."/>
        </authorList>
    </citation>
    <scope>NUCLEOTIDE SEQUENCE [LARGE SCALE GENOMIC DNA]</scope>
    <source>
        <strain evidence="4 5">JCM14086</strain>
    </source>
</reference>
<dbReference type="SUPFAM" id="SSF51182">
    <property type="entry name" value="RmlC-like cupins"/>
    <property type="match status" value="1"/>
</dbReference>
<dbReference type="EMBL" id="JACHVA010000006">
    <property type="protein sequence ID" value="MBC2600242.1"/>
    <property type="molecule type" value="Genomic_DNA"/>
</dbReference>
<evidence type="ECO:0000313" key="5">
    <source>
        <dbReference type="Proteomes" id="UP000525652"/>
    </source>
</evidence>
<proteinExistence type="predicted"/>
<dbReference type="Proteomes" id="UP000525652">
    <property type="component" value="Unassembled WGS sequence"/>
</dbReference>
<evidence type="ECO:0000259" key="3">
    <source>
        <dbReference type="Pfam" id="PF21621"/>
    </source>
</evidence>
<dbReference type="RefSeq" id="WP_185691000.1">
    <property type="nucleotide sequence ID" value="NZ_JACHVA010000006.1"/>
</dbReference>